<protein>
    <recommendedName>
        <fullName evidence="3">Protein kinase domain-containing protein</fullName>
    </recommendedName>
</protein>
<feature type="non-terminal residue" evidence="1">
    <location>
        <position position="1"/>
    </location>
</feature>
<accession>A0A2P4NKB1</accession>
<name>A0A2P4NKB1_RHIID</name>
<dbReference type="Proteomes" id="UP000018888">
    <property type="component" value="Unassembled WGS sequence"/>
</dbReference>
<dbReference type="EMBL" id="AUPC02000876">
    <property type="protein sequence ID" value="POG53560.1"/>
    <property type="molecule type" value="Genomic_DNA"/>
</dbReference>
<evidence type="ECO:0000313" key="1">
    <source>
        <dbReference type="EMBL" id="POG53560.1"/>
    </source>
</evidence>
<gene>
    <name evidence="1" type="ORF">GLOIN_2v1792176</name>
</gene>
<reference evidence="1 2" key="2">
    <citation type="journal article" date="2018" name="New Phytol.">
        <title>High intraspecific genome diversity in the model arbuscular mycorrhizal symbiont Rhizophagus irregularis.</title>
        <authorList>
            <person name="Chen E.C.H."/>
            <person name="Morin E."/>
            <person name="Beaudet D."/>
            <person name="Noel J."/>
            <person name="Yildirir G."/>
            <person name="Ndikumana S."/>
            <person name="Charron P."/>
            <person name="St-Onge C."/>
            <person name="Giorgi J."/>
            <person name="Kruger M."/>
            <person name="Marton T."/>
            <person name="Ropars J."/>
            <person name="Grigoriev I.V."/>
            <person name="Hainaut M."/>
            <person name="Henrissat B."/>
            <person name="Roux C."/>
            <person name="Martin F."/>
            <person name="Corradi N."/>
        </authorList>
    </citation>
    <scope>NUCLEOTIDE SEQUENCE [LARGE SCALE GENOMIC DNA]</scope>
    <source>
        <strain evidence="1 2">DAOM 197198</strain>
    </source>
</reference>
<sequence>DSNKKVVLKCLHNLQGSIEFLINEAKKYLTKNEEFLVLYGISQHPDTNDYILVINWTSGNEKLDNFIKKRKLYNDILFEWIPYSQLHEIKEMGKDDSIAIYSAIWRDGPLHYKNSMKENYTRDSNKKVALKCLHNLQDPIEFLMNEVKIYSSTIFGERGLMIYGISLNLDTNDYILVQNYFTWASGNEKIDDFIRSMQLKTKYNDSILFEWIPYSQFSEIKEMSRGDSTTAYSAIWRDGPLYIEDKQSKNCTRISNKVVVLECLHNSQNPIEFLVNKAEKYLDNNNEVLVLYGISQHPNTNDYILVQNNFLSLTNQISGNKKIDDFIEKRQLKVETNNDVVFEWIPYIQFNELKEMGKSGSITIYSAIWRD</sequence>
<comment type="caution">
    <text evidence="1">The sequence shown here is derived from an EMBL/GenBank/DDBJ whole genome shotgun (WGS) entry which is preliminary data.</text>
</comment>
<evidence type="ECO:0008006" key="3">
    <source>
        <dbReference type="Google" id="ProtNLM"/>
    </source>
</evidence>
<dbReference type="AlphaFoldDB" id="A0A2P4NKB1"/>
<organism evidence="1 2">
    <name type="scientific">Rhizophagus irregularis (strain DAOM 181602 / DAOM 197198 / MUCL 43194)</name>
    <name type="common">Arbuscular mycorrhizal fungus</name>
    <name type="synonym">Glomus intraradices</name>
    <dbReference type="NCBI Taxonomy" id="747089"/>
    <lineage>
        <taxon>Eukaryota</taxon>
        <taxon>Fungi</taxon>
        <taxon>Fungi incertae sedis</taxon>
        <taxon>Mucoromycota</taxon>
        <taxon>Glomeromycotina</taxon>
        <taxon>Glomeromycetes</taxon>
        <taxon>Glomerales</taxon>
        <taxon>Glomeraceae</taxon>
        <taxon>Rhizophagus</taxon>
    </lineage>
</organism>
<proteinExistence type="predicted"/>
<feature type="non-terminal residue" evidence="1">
    <location>
        <position position="371"/>
    </location>
</feature>
<evidence type="ECO:0000313" key="2">
    <source>
        <dbReference type="Proteomes" id="UP000018888"/>
    </source>
</evidence>
<reference evidence="1 2" key="1">
    <citation type="journal article" date="2013" name="Proc. Natl. Acad. Sci. U.S.A.">
        <title>Genome of an arbuscular mycorrhizal fungus provides insight into the oldest plant symbiosis.</title>
        <authorList>
            <person name="Tisserant E."/>
            <person name="Malbreil M."/>
            <person name="Kuo A."/>
            <person name="Kohler A."/>
            <person name="Symeonidi A."/>
            <person name="Balestrini R."/>
            <person name="Charron P."/>
            <person name="Duensing N."/>
            <person name="Frei Dit Frey N."/>
            <person name="Gianinazzi-Pearson V."/>
            <person name="Gilbert L.B."/>
            <person name="Handa Y."/>
            <person name="Herr J.R."/>
            <person name="Hijri M."/>
            <person name="Koul R."/>
            <person name="Kawaguchi M."/>
            <person name="Krajinski F."/>
            <person name="Lammers P.J."/>
            <person name="Masclaux F.G."/>
            <person name="Murat C."/>
            <person name="Morin E."/>
            <person name="Ndikumana S."/>
            <person name="Pagni M."/>
            <person name="Petitpierre D."/>
            <person name="Requena N."/>
            <person name="Rosikiewicz P."/>
            <person name="Riley R."/>
            <person name="Saito K."/>
            <person name="San Clemente H."/>
            <person name="Shapiro H."/>
            <person name="van Tuinen D."/>
            <person name="Becard G."/>
            <person name="Bonfante P."/>
            <person name="Paszkowski U."/>
            <person name="Shachar-Hill Y.Y."/>
            <person name="Tuskan G.A."/>
            <person name="Young P.W."/>
            <person name="Sanders I.R."/>
            <person name="Henrissat B."/>
            <person name="Rensing S.A."/>
            <person name="Grigoriev I.V."/>
            <person name="Corradi N."/>
            <person name="Roux C."/>
            <person name="Martin F."/>
        </authorList>
    </citation>
    <scope>NUCLEOTIDE SEQUENCE [LARGE SCALE GENOMIC DNA]</scope>
    <source>
        <strain evidence="1 2">DAOM 197198</strain>
    </source>
</reference>
<keyword evidence="2" id="KW-1185">Reference proteome</keyword>